<feature type="transmembrane region" description="Helical" evidence="1">
    <location>
        <begin position="80"/>
        <end position="100"/>
    </location>
</feature>
<evidence type="ECO:0000313" key="3">
    <source>
        <dbReference type="Proteomes" id="UP001595886"/>
    </source>
</evidence>
<gene>
    <name evidence="2" type="ORF">ACFO6Q_15830</name>
</gene>
<reference evidence="3" key="1">
    <citation type="journal article" date="2019" name="Int. J. Syst. Evol. Microbiol.">
        <title>The Global Catalogue of Microorganisms (GCM) 10K type strain sequencing project: providing services to taxonomists for standard genome sequencing and annotation.</title>
        <authorList>
            <consortium name="The Broad Institute Genomics Platform"/>
            <consortium name="The Broad Institute Genome Sequencing Center for Infectious Disease"/>
            <person name="Wu L."/>
            <person name="Ma J."/>
        </authorList>
    </citation>
    <scope>NUCLEOTIDE SEQUENCE [LARGE SCALE GENOMIC DNA]</scope>
    <source>
        <strain evidence="3">CCUG 30340</strain>
    </source>
</reference>
<keyword evidence="3" id="KW-1185">Reference proteome</keyword>
<accession>A0ABV9QWS9</accession>
<comment type="caution">
    <text evidence="2">The sequence shown here is derived from an EMBL/GenBank/DDBJ whole genome shotgun (WGS) entry which is preliminary data.</text>
</comment>
<dbReference type="Gene3D" id="1.10.10.1320">
    <property type="entry name" value="Anti-sigma factor, zinc-finger domain"/>
    <property type="match status" value="1"/>
</dbReference>
<dbReference type="RefSeq" id="WP_380022066.1">
    <property type="nucleotide sequence ID" value="NZ_JBHSHD010000010.1"/>
</dbReference>
<proteinExistence type="predicted"/>
<dbReference type="Proteomes" id="UP001595886">
    <property type="component" value="Unassembled WGS sequence"/>
</dbReference>
<evidence type="ECO:0000256" key="1">
    <source>
        <dbReference type="SAM" id="Phobius"/>
    </source>
</evidence>
<keyword evidence="1" id="KW-0472">Membrane</keyword>
<dbReference type="InterPro" id="IPR041916">
    <property type="entry name" value="Anti_sigma_zinc_sf"/>
</dbReference>
<sequence>MSPPSEHDLHAYVDGRLDGERREAVERFLARHPERAAEVAAWQRDAQALRAQLGAANALPDNPALHPAALRARAHRRRRARLSLAAAALACLFVGALGGWHARGMRAETAAAPMSDALEAYRLVVTDGSAAPDLVSRSEGDLQSWLDRHFAQATRLPDLSAAGFHPTGGRLFATDQGAAAMVLYRDADGHAISFYVRPPGPRHRLLPEGQRSDRGLLAQYWSGQGYNYAMVSRDEGADAQVAARARRRAI</sequence>
<protein>
    <submittedName>
        <fullName evidence="2">Anti-sigma factor family protein</fullName>
    </submittedName>
</protein>
<name>A0ABV9QWS9_9GAMM</name>
<organism evidence="2 3">
    <name type="scientific">Dokdonella ginsengisoli</name>
    <dbReference type="NCBI Taxonomy" id="363846"/>
    <lineage>
        <taxon>Bacteria</taxon>
        <taxon>Pseudomonadati</taxon>
        <taxon>Pseudomonadota</taxon>
        <taxon>Gammaproteobacteria</taxon>
        <taxon>Lysobacterales</taxon>
        <taxon>Rhodanobacteraceae</taxon>
        <taxon>Dokdonella</taxon>
    </lineage>
</organism>
<keyword evidence="1" id="KW-0812">Transmembrane</keyword>
<keyword evidence="1" id="KW-1133">Transmembrane helix</keyword>
<evidence type="ECO:0000313" key="2">
    <source>
        <dbReference type="EMBL" id="MFC4821798.1"/>
    </source>
</evidence>
<dbReference type="EMBL" id="JBHSHD010000010">
    <property type="protein sequence ID" value="MFC4821798.1"/>
    <property type="molecule type" value="Genomic_DNA"/>
</dbReference>